<proteinExistence type="predicted"/>
<dbReference type="GO" id="GO:0016747">
    <property type="term" value="F:acyltransferase activity, transferring groups other than amino-acyl groups"/>
    <property type="evidence" value="ECO:0007669"/>
    <property type="project" value="InterPro"/>
</dbReference>
<evidence type="ECO:0000259" key="1">
    <source>
        <dbReference type="PROSITE" id="PS51186"/>
    </source>
</evidence>
<dbReference type="Proteomes" id="UP001139028">
    <property type="component" value="Unassembled WGS sequence"/>
</dbReference>
<dbReference type="RefSeq" id="WP_252465629.1">
    <property type="nucleotide sequence ID" value="NZ_JALBWM010000021.1"/>
</dbReference>
<gene>
    <name evidence="2" type="ORF">MO867_07215</name>
</gene>
<dbReference type="InterPro" id="IPR000182">
    <property type="entry name" value="GNAT_dom"/>
</dbReference>
<keyword evidence="3" id="KW-1185">Reference proteome</keyword>
<evidence type="ECO:0000313" key="3">
    <source>
        <dbReference type="Proteomes" id="UP001139028"/>
    </source>
</evidence>
<organism evidence="2 3">
    <name type="scientific">Microbulbifer okhotskensis</name>
    <dbReference type="NCBI Taxonomy" id="2926617"/>
    <lineage>
        <taxon>Bacteria</taxon>
        <taxon>Pseudomonadati</taxon>
        <taxon>Pseudomonadota</taxon>
        <taxon>Gammaproteobacteria</taxon>
        <taxon>Cellvibrionales</taxon>
        <taxon>Microbulbiferaceae</taxon>
        <taxon>Microbulbifer</taxon>
    </lineage>
</organism>
<evidence type="ECO:0000313" key="2">
    <source>
        <dbReference type="EMBL" id="MCO1334131.1"/>
    </source>
</evidence>
<feature type="domain" description="N-acetyltransferase" evidence="1">
    <location>
        <begin position="125"/>
        <end position="263"/>
    </location>
</feature>
<comment type="caution">
    <text evidence="2">The sequence shown here is derived from an EMBL/GenBank/DDBJ whole genome shotgun (WGS) entry which is preliminary data.</text>
</comment>
<dbReference type="Gene3D" id="3.40.630.30">
    <property type="match status" value="1"/>
</dbReference>
<reference evidence="2" key="1">
    <citation type="journal article" date="2022" name="Arch. Microbiol.">
        <title>Microbulbifer okhotskensis sp. nov., isolated from a deep bottom sediment of the Okhotsk Sea.</title>
        <authorList>
            <person name="Romanenko L."/>
            <person name="Kurilenko V."/>
            <person name="Otstavnykh N."/>
            <person name="Velansky P."/>
            <person name="Isaeva M."/>
            <person name="Mikhailov V."/>
        </authorList>
    </citation>
    <scope>NUCLEOTIDE SEQUENCE</scope>
    <source>
        <strain evidence="2">OS29</strain>
    </source>
</reference>
<dbReference type="PROSITE" id="PS51186">
    <property type="entry name" value="GNAT"/>
    <property type="match status" value="1"/>
</dbReference>
<dbReference type="Pfam" id="PF00583">
    <property type="entry name" value="Acetyltransf_1"/>
    <property type="match status" value="1"/>
</dbReference>
<protein>
    <submittedName>
        <fullName evidence="2">GNAT family N-acetyltransferase</fullName>
    </submittedName>
</protein>
<name>A0A9X2ER40_9GAMM</name>
<sequence length="263" mass="28642">MKYSLSAKNLVCRNLEAYAGYRAGLFNPDHTKEITGIVRSDSGLPSVGLNQVISNMVMPPRIFQRFAVDYFAERRSPFTLWHSASKPLDDAALEAVGLKRRQSQVAMAVEIPHLSVGDASAVDKLTISAVQEEDLPAYGAVQAAVAGEQEGAQLARFYEGLQGIPEQRRGRLKLFLASLEGTPVAAGCLFAAADALGLYDLVTLKSHQQRGIGRALFYHLADRACSSHHRNLVALVPADRQQLLLDSGFFAVGEVARYQFAPQ</sequence>
<dbReference type="InterPro" id="IPR016181">
    <property type="entry name" value="Acyl_CoA_acyltransferase"/>
</dbReference>
<dbReference type="SUPFAM" id="SSF55729">
    <property type="entry name" value="Acyl-CoA N-acyltransferases (Nat)"/>
    <property type="match status" value="1"/>
</dbReference>
<dbReference type="CDD" id="cd04301">
    <property type="entry name" value="NAT_SF"/>
    <property type="match status" value="1"/>
</dbReference>
<dbReference type="EMBL" id="JALBWM010000021">
    <property type="protein sequence ID" value="MCO1334131.1"/>
    <property type="molecule type" value="Genomic_DNA"/>
</dbReference>
<dbReference type="AlphaFoldDB" id="A0A9X2ER40"/>
<accession>A0A9X2ER40</accession>